<accession>X0YX93</accession>
<comment type="caution">
    <text evidence="1">The sequence shown here is derived from an EMBL/GenBank/DDBJ whole genome shotgun (WGS) entry which is preliminary data.</text>
</comment>
<organism evidence="1">
    <name type="scientific">marine sediment metagenome</name>
    <dbReference type="NCBI Taxonomy" id="412755"/>
    <lineage>
        <taxon>unclassified sequences</taxon>
        <taxon>metagenomes</taxon>
        <taxon>ecological metagenomes</taxon>
    </lineage>
</organism>
<evidence type="ECO:0000313" key="1">
    <source>
        <dbReference type="EMBL" id="GAG61484.1"/>
    </source>
</evidence>
<dbReference type="EMBL" id="BART01005134">
    <property type="protein sequence ID" value="GAG61484.1"/>
    <property type="molecule type" value="Genomic_DNA"/>
</dbReference>
<feature type="non-terminal residue" evidence="1">
    <location>
        <position position="82"/>
    </location>
</feature>
<sequence length="82" mass="9109">MIVVVTGMVGVDKKSYLQKVCQFAAERDKKVVLCNVGEQMYAEAPDIAPGKILDISMKRLSSLRRSIFKDIIAKARKAPNLI</sequence>
<protein>
    <recommendedName>
        <fullName evidence="2">CobW/HypB/UreG nucleotide-binding domain-containing protein</fullName>
    </recommendedName>
</protein>
<proteinExistence type="predicted"/>
<dbReference type="Gene3D" id="3.40.50.300">
    <property type="entry name" value="P-loop containing nucleotide triphosphate hydrolases"/>
    <property type="match status" value="1"/>
</dbReference>
<evidence type="ECO:0008006" key="2">
    <source>
        <dbReference type="Google" id="ProtNLM"/>
    </source>
</evidence>
<name>X0YX93_9ZZZZ</name>
<dbReference type="InterPro" id="IPR027417">
    <property type="entry name" value="P-loop_NTPase"/>
</dbReference>
<dbReference type="AlphaFoldDB" id="X0YX93"/>
<gene>
    <name evidence="1" type="ORF">S01H4_12207</name>
</gene>
<reference evidence="1" key="1">
    <citation type="journal article" date="2014" name="Front. Microbiol.">
        <title>High frequency of phylogenetically diverse reductive dehalogenase-homologous genes in deep subseafloor sedimentary metagenomes.</title>
        <authorList>
            <person name="Kawai M."/>
            <person name="Futagami T."/>
            <person name="Toyoda A."/>
            <person name="Takaki Y."/>
            <person name="Nishi S."/>
            <person name="Hori S."/>
            <person name="Arai W."/>
            <person name="Tsubouchi T."/>
            <person name="Morono Y."/>
            <person name="Uchiyama I."/>
            <person name="Ito T."/>
            <person name="Fujiyama A."/>
            <person name="Inagaki F."/>
            <person name="Takami H."/>
        </authorList>
    </citation>
    <scope>NUCLEOTIDE SEQUENCE</scope>
    <source>
        <strain evidence="1">Expedition CK06-06</strain>
    </source>
</reference>